<organism evidence="1">
    <name type="scientific">Triticum urartu</name>
    <name type="common">Red wild einkorn</name>
    <name type="synonym">Crithodium urartu</name>
    <dbReference type="NCBI Taxonomy" id="4572"/>
    <lineage>
        <taxon>Eukaryota</taxon>
        <taxon>Viridiplantae</taxon>
        <taxon>Streptophyta</taxon>
        <taxon>Embryophyta</taxon>
        <taxon>Tracheophyta</taxon>
        <taxon>Spermatophyta</taxon>
        <taxon>Magnoliopsida</taxon>
        <taxon>Liliopsida</taxon>
        <taxon>Poales</taxon>
        <taxon>Poaceae</taxon>
        <taxon>BOP clade</taxon>
        <taxon>Pooideae</taxon>
        <taxon>Triticodae</taxon>
        <taxon>Triticeae</taxon>
        <taxon>Triticinae</taxon>
        <taxon>Triticum</taxon>
    </lineage>
</organism>
<evidence type="ECO:0000313" key="1">
    <source>
        <dbReference type="EMBL" id="EMS59600.1"/>
    </source>
</evidence>
<reference evidence="1" key="1">
    <citation type="journal article" date="2013" name="Nature">
        <title>Draft genome of the wheat A-genome progenitor Triticum urartu.</title>
        <authorList>
            <person name="Ling H.Q."/>
            <person name="Zhao S."/>
            <person name="Liu D."/>
            <person name="Wang J."/>
            <person name="Sun H."/>
            <person name="Zhang C."/>
            <person name="Fan H."/>
            <person name="Li D."/>
            <person name="Dong L."/>
            <person name="Tao Y."/>
            <person name="Gao C."/>
            <person name="Wu H."/>
            <person name="Li Y."/>
            <person name="Cui Y."/>
            <person name="Guo X."/>
            <person name="Zheng S."/>
            <person name="Wang B."/>
            <person name="Yu K."/>
            <person name="Liang Q."/>
            <person name="Yang W."/>
            <person name="Lou X."/>
            <person name="Chen J."/>
            <person name="Feng M."/>
            <person name="Jian J."/>
            <person name="Zhang X."/>
            <person name="Luo G."/>
            <person name="Jiang Y."/>
            <person name="Liu J."/>
            <person name="Wang Z."/>
            <person name="Sha Y."/>
            <person name="Zhang B."/>
            <person name="Wu H."/>
            <person name="Tang D."/>
            <person name="Shen Q."/>
            <person name="Xue P."/>
            <person name="Zou S."/>
            <person name="Wang X."/>
            <person name="Liu X."/>
            <person name="Wang F."/>
            <person name="Yang Y."/>
            <person name="An X."/>
            <person name="Dong Z."/>
            <person name="Zhang K."/>
            <person name="Zhang X."/>
            <person name="Luo M.C."/>
            <person name="Dvorak J."/>
            <person name="Tong Y."/>
            <person name="Wang J."/>
            <person name="Yang H."/>
            <person name="Li Z."/>
            <person name="Wang D."/>
            <person name="Zhang A."/>
            <person name="Wang J."/>
        </authorList>
    </citation>
    <scope>NUCLEOTIDE SEQUENCE</scope>
</reference>
<accession>M8A4N1</accession>
<dbReference type="EMBL" id="KD118747">
    <property type="protein sequence ID" value="EMS59600.1"/>
    <property type="molecule type" value="Genomic_DNA"/>
</dbReference>
<name>M8A4N1_TRIUA</name>
<sequence>MTDGLHPATETSEATNAMVATTILTDQAEKEGNEARHLTGNSIFVLEMDFWA</sequence>
<protein>
    <submittedName>
        <fullName evidence="1">Uncharacterized protein</fullName>
    </submittedName>
</protein>
<gene>
    <name evidence="1" type="ORF">TRIUR3_19929</name>
</gene>
<dbReference type="AlphaFoldDB" id="M8A4N1"/>
<proteinExistence type="predicted"/>